<dbReference type="PROSITE" id="PS51257">
    <property type="entry name" value="PROKAR_LIPOPROTEIN"/>
    <property type="match status" value="1"/>
</dbReference>
<gene>
    <name evidence="9" type="ORF">F0U60_01470</name>
</gene>
<accession>A0ABY9WGR7</accession>
<feature type="domain" description="PPIase FKBP-type" evidence="8">
    <location>
        <begin position="65"/>
        <end position="154"/>
    </location>
</feature>
<sequence length="154" mass="16369">MNRLLLLVSTSLLLLTSACGTDTGDPTKVKYAASLGVDLNAMNRSTSGLYTQDLVVGTGTEATNGRIVYVHYTGWLPDGSRFDTSRDTPDKPIDFTLGKGTVIDGWEEGVVGMKVGGQRRLVIPSELGYGEAGYPGVIPGNSVLVFDVELVSVR</sequence>
<dbReference type="EMBL" id="CP043494">
    <property type="protein sequence ID" value="WNG42908.1"/>
    <property type="molecule type" value="Genomic_DNA"/>
</dbReference>
<comment type="catalytic activity">
    <reaction evidence="1 5 6">
        <text>[protein]-peptidylproline (omega=180) = [protein]-peptidylproline (omega=0)</text>
        <dbReference type="Rhea" id="RHEA:16237"/>
        <dbReference type="Rhea" id="RHEA-COMP:10747"/>
        <dbReference type="Rhea" id="RHEA-COMP:10748"/>
        <dbReference type="ChEBI" id="CHEBI:83833"/>
        <dbReference type="ChEBI" id="CHEBI:83834"/>
        <dbReference type="EC" id="5.2.1.8"/>
    </reaction>
</comment>
<dbReference type="GO" id="GO:0016853">
    <property type="term" value="F:isomerase activity"/>
    <property type="evidence" value="ECO:0007669"/>
    <property type="project" value="UniProtKB-KW"/>
</dbReference>
<keyword evidence="4 5" id="KW-0413">Isomerase</keyword>
<keyword evidence="7" id="KW-0732">Signal</keyword>
<organism evidence="9 10">
    <name type="scientific">Archangium minus</name>
    <dbReference type="NCBI Taxonomy" id="83450"/>
    <lineage>
        <taxon>Bacteria</taxon>
        <taxon>Pseudomonadati</taxon>
        <taxon>Myxococcota</taxon>
        <taxon>Myxococcia</taxon>
        <taxon>Myxococcales</taxon>
        <taxon>Cystobacterineae</taxon>
        <taxon>Archangiaceae</taxon>
        <taxon>Archangium</taxon>
    </lineage>
</organism>
<keyword evidence="10" id="KW-1185">Reference proteome</keyword>
<evidence type="ECO:0000256" key="2">
    <source>
        <dbReference type="ARBA" id="ARBA00006577"/>
    </source>
</evidence>
<dbReference type="EC" id="5.2.1.8" evidence="6"/>
<reference evidence="9 10" key="1">
    <citation type="submission" date="2019-08" db="EMBL/GenBank/DDBJ databases">
        <title>Archangium and Cystobacter genomes.</title>
        <authorList>
            <person name="Chen I.-C.K."/>
            <person name="Wielgoss S."/>
        </authorList>
    </citation>
    <scope>NUCLEOTIDE SEQUENCE [LARGE SCALE GENOMIC DNA]</scope>
    <source>
        <strain evidence="9 10">Cbm 6</strain>
    </source>
</reference>
<dbReference type="PANTHER" id="PTHR43811:SF19">
    <property type="entry name" value="39 KDA FK506-BINDING NUCLEAR PROTEIN"/>
    <property type="match status" value="1"/>
</dbReference>
<evidence type="ECO:0000256" key="5">
    <source>
        <dbReference type="PROSITE-ProRule" id="PRU00277"/>
    </source>
</evidence>
<feature type="chain" id="PRO_5045505790" description="Peptidyl-prolyl cis-trans isomerase" evidence="7">
    <location>
        <begin position="21"/>
        <end position="154"/>
    </location>
</feature>
<dbReference type="Pfam" id="PF00254">
    <property type="entry name" value="FKBP_C"/>
    <property type="match status" value="1"/>
</dbReference>
<keyword evidence="3 5" id="KW-0697">Rotamase</keyword>
<evidence type="ECO:0000313" key="10">
    <source>
        <dbReference type="Proteomes" id="UP001611383"/>
    </source>
</evidence>
<dbReference type="Proteomes" id="UP001611383">
    <property type="component" value="Chromosome"/>
</dbReference>
<proteinExistence type="inferred from homology"/>
<evidence type="ECO:0000256" key="1">
    <source>
        <dbReference type="ARBA" id="ARBA00000971"/>
    </source>
</evidence>
<dbReference type="InterPro" id="IPR046357">
    <property type="entry name" value="PPIase_dom_sf"/>
</dbReference>
<evidence type="ECO:0000259" key="8">
    <source>
        <dbReference type="PROSITE" id="PS50059"/>
    </source>
</evidence>
<dbReference type="Gene3D" id="3.10.50.40">
    <property type="match status" value="1"/>
</dbReference>
<dbReference type="PANTHER" id="PTHR43811">
    <property type="entry name" value="FKBP-TYPE PEPTIDYL-PROLYL CIS-TRANS ISOMERASE FKPA"/>
    <property type="match status" value="1"/>
</dbReference>
<name>A0ABY9WGR7_9BACT</name>
<evidence type="ECO:0000256" key="4">
    <source>
        <dbReference type="ARBA" id="ARBA00023235"/>
    </source>
</evidence>
<evidence type="ECO:0000256" key="3">
    <source>
        <dbReference type="ARBA" id="ARBA00023110"/>
    </source>
</evidence>
<evidence type="ECO:0000256" key="7">
    <source>
        <dbReference type="SAM" id="SignalP"/>
    </source>
</evidence>
<feature type="signal peptide" evidence="7">
    <location>
        <begin position="1"/>
        <end position="20"/>
    </location>
</feature>
<dbReference type="SUPFAM" id="SSF54534">
    <property type="entry name" value="FKBP-like"/>
    <property type="match status" value="1"/>
</dbReference>
<evidence type="ECO:0000256" key="6">
    <source>
        <dbReference type="RuleBase" id="RU003915"/>
    </source>
</evidence>
<dbReference type="InterPro" id="IPR001179">
    <property type="entry name" value="PPIase_FKBP_dom"/>
</dbReference>
<evidence type="ECO:0000313" key="9">
    <source>
        <dbReference type="EMBL" id="WNG42908.1"/>
    </source>
</evidence>
<dbReference type="PROSITE" id="PS50059">
    <property type="entry name" value="FKBP_PPIASE"/>
    <property type="match status" value="1"/>
</dbReference>
<protein>
    <recommendedName>
        <fullName evidence="6">Peptidyl-prolyl cis-trans isomerase</fullName>
        <ecNumber evidence="6">5.2.1.8</ecNumber>
    </recommendedName>
</protein>
<comment type="similarity">
    <text evidence="2 6">Belongs to the FKBP-type PPIase family.</text>
</comment>
<dbReference type="RefSeq" id="WP_395813126.1">
    <property type="nucleotide sequence ID" value="NZ_CP043494.1"/>
</dbReference>